<comment type="caution">
    <text evidence="2">The sequence shown here is derived from an EMBL/GenBank/DDBJ whole genome shotgun (WGS) entry which is preliminary data.</text>
</comment>
<evidence type="ECO:0000313" key="2">
    <source>
        <dbReference type="EMBL" id="HIQ80115.1"/>
    </source>
</evidence>
<dbReference type="PANTHER" id="PTHR38474:SF2">
    <property type="entry name" value="CHLORAMPHENICOL ACETYLTRANSFERASE"/>
    <property type="match status" value="1"/>
</dbReference>
<evidence type="ECO:0000313" key="3">
    <source>
        <dbReference type="Proteomes" id="UP000886787"/>
    </source>
</evidence>
<dbReference type="InterPro" id="IPR001707">
    <property type="entry name" value="Cmp_AcTrfase"/>
</dbReference>
<proteinExistence type="predicted"/>
<feature type="active site" description="Proton acceptor" evidence="1">
    <location>
        <position position="190"/>
    </location>
</feature>
<reference evidence="2" key="1">
    <citation type="submission" date="2020-10" db="EMBL/GenBank/DDBJ databases">
        <authorList>
            <person name="Gilroy R."/>
        </authorList>
    </citation>
    <scope>NUCLEOTIDE SEQUENCE</scope>
    <source>
        <strain evidence="2">ChiSjej1B19-3389</strain>
    </source>
</reference>
<name>A0A9D0ZGH1_9FIRM</name>
<dbReference type="PIRSF" id="PIRSF000440">
    <property type="entry name" value="CAT"/>
    <property type="match status" value="1"/>
</dbReference>
<dbReference type="InterPro" id="IPR023213">
    <property type="entry name" value="CAT-like_dom_sf"/>
</dbReference>
<gene>
    <name evidence="2" type="ORF">IAD32_02370</name>
</gene>
<dbReference type="Pfam" id="PF00302">
    <property type="entry name" value="CAT"/>
    <property type="match status" value="1"/>
</dbReference>
<dbReference type="EMBL" id="DVFW01000015">
    <property type="protein sequence ID" value="HIQ80115.1"/>
    <property type="molecule type" value="Genomic_DNA"/>
</dbReference>
<organism evidence="2 3">
    <name type="scientific">Candidatus Scatavimonas merdigallinarum</name>
    <dbReference type="NCBI Taxonomy" id="2840914"/>
    <lineage>
        <taxon>Bacteria</taxon>
        <taxon>Bacillati</taxon>
        <taxon>Bacillota</taxon>
        <taxon>Clostridia</taxon>
        <taxon>Eubacteriales</taxon>
        <taxon>Oscillospiraceae</taxon>
        <taxon>Oscillospiraceae incertae sedis</taxon>
        <taxon>Candidatus Scatavimonas</taxon>
    </lineage>
</organism>
<dbReference type="PANTHER" id="PTHR38474">
    <property type="entry name" value="SLR0299 PROTEIN"/>
    <property type="match status" value="1"/>
</dbReference>
<evidence type="ECO:0000256" key="1">
    <source>
        <dbReference type="PIRSR" id="PIRSR000440-1"/>
    </source>
</evidence>
<dbReference type="SMART" id="SM01059">
    <property type="entry name" value="CAT"/>
    <property type="match status" value="1"/>
</dbReference>
<dbReference type="SUPFAM" id="SSF52777">
    <property type="entry name" value="CoA-dependent acyltransferases"/>
    <property type="match status" value="1"/>
</dbReference>
<dbReference type="Proteomes" id="UP000886787">
    <property type="component" value="Unassembled WGS sequence"/>
</dbReference>
<dbReference type="GO" id="GO:0008811">
    <property type="term" value="F:chloramphenicol O-acetyltransferase activity"/>
    <property type="evidence" value="ECO:0007669"/>
    <property type="project" value="InterPro"/>
</dbReference>
<protein>
    <submittedName>
        <fullName evidence="2">Chloramphenicol acetyltransferase</fullName>
    </submittedName>
</protein>
<accession>A0A9D0ZGH1</accession>
<reference evidence="2" key="2">
    <citation type="journal article" date="2021" name="PeerJ">
        <title>Extensive microbial diversity within the chicken gut microbiome revealed by metagenomics and culture.</title>
        <authorList>
            <person name="Gilroy R."/>
            <person name="Ravi A."/>
            <person name="Getino M."/>
            <person name="Pursley I."/>
            <person name="Horton D.L."/>
            <person name="Alikhan N.F."/>
            <person name="Baker D."/>
            <person name="Gharbi K."/>
            <person name="Hall N."/>
            <person name="Watson M."/>
            <person name="Adriaenssens E.M."/>
            <person name="Foster-Nyarko E."/>
            <person name="Jarju S."/>
            <person name="Secka A."/>
            <person name="Antonio M."/>
            <person name="Oren A."/>
            <person name="Chaudhuri R.R."/>
            <person name="La Ragione R."/>
            <person name="Hildebrand F."/>
            <person name="Pallen M.J."/>
        </authorList>
    </citation>
    <scope>NUCLEOTIDE SEQUENCE</scope>
    <source>
        <strain evidence="2">ChiSjej1B19-3389</strain>
    </source>
</reference>
<sequence length="213" mass="25725">MKFKKLNLETWERKAVFQYFINNLRCVMSLTADVDITDFLRTLHKKGYKFYPSMLWVISSAVNSREELRMGYDAQKNPGVWDFVSPYYAHFHKKDGRFVKLVTEYHPDFRIFYDRFLKDRQRCWELREFDLKEIPPNTFDVSCLPWVYYKNFDIHVFDSGTYLAPVITWGKYTEDHNGRIQLPLTMNIHHAAADGFHLCRFFSDVEEWMKRVE</sequence>
<dbReference type="AlphaFoldDB" id="A0A9D0ZGH1"/>
<dbReference type="Gene3D" id="3.30.559.10">
    <property type="entry name" value="Chloramphenicol acetyltransferase-like domain"/>
    <property type="match status" value="1"/>
</dbReference>